<proteinExistence type="inferred from homology"/>
<dbReference type="PROSITE" id="PS00092">
    <property type="entry name" value="N6_MTASE"/>
    <property type="match status" value="1"/>
</dbReference>
<dbReference type="Pfam" id="PF01555">
    <property type="entry name" value="N6_N4_Mtase"/>
    <property type="match status" value="1"/>
</dbReference>
<dbReference type="SUPFAM" id="SSF53335">
    <property type="entry name" value="S-adenosyl-L-methionine-dependent methyltransferases"/>
    <property type="match status" value="1"/>
</dbReference>
<dbReference type="GO" id="GO:0032259">
    <property type="term" value="P:methylation"/>
    <property type="evidence" value="ECO:0007669"/>
    <property type="project" value="UniProtKB-KW"/>
</dbReference>
<keyword evidence="2 7" id="KW-0489">Methyltransferase</keyword>
<dbReference type="PRINTS" id="PR00506">
    <property type="entry name" value="D21N6MTFRASE"/>
</dbReference>
<dbReference type="InterPro" id="IPR002941">
    <property type="entry name" value="DNA_methylase_N4/N6"/>
</dbReference>
<dbReference type="GO" id="GO:0008170">
    <property type="term" value="F:N-methyltransferase activity"/>
    <property type="evidence" value="ECO:0007669"/>
    <property type="project" value="InterPro"/>
</dbReference>
<dbReference type="AlphaFoldDB" id="A0A6I3SNE4"/>
<evidence type="ECO:0000313" key="7">
    <source>
        <dbReference type="EMBL" id="MTV50508.1"/>
    </source>
</evidence>
<dbReference type="GO" id="GO:0009307">
    <property type="term" value="P:DNA restriction-modification system"/>
    <property type="evidence" value="ECO:0007669"/>
    <property type="project" value="UniProtKB-KW"/>
</dbReference>
<evidence type="ECO:0000256" key="4">
    <source>
        <dbReference type="ARBA" id="ARBA00022691"/>
    </source>
</evidence>
<dbReference type="InterPro" id="IPR002052">
    <property type="entry name" value="DNA_methylase_N6_adenine_CS"/>
</dbReference>
<evidence type="ECO:0000256" key="2">
    <source>
        <dbReference type="ARBA" id="ARBA00022603"/>
    </source>
</evidence>
<dbReference type="PIRSF" id="PIRSF015855">
    <property type="entry name" value="TypeIII_Mtase_mKpnI"/>
    <property type="match status" value="1"/>
</dbReference>
<sequence length="647" mass="73897">MDKLKMQTPNIADGKFAALAALFPNAITETIDENGEVVRAIDADVLAQEINNRVVSGKEERYQFTWPDKKKSVLLANAPIAATLRPCREESVDFVNTENLYIEGDNLDVLKLLRETYLNRVKMIYIDPPYNTGKDFIYEDDFAEETGEFLRRDMQYDEQGNRLTPNLDSNGRFHTDWLNMIYPRLRIARDLLTDDGVIFISIDDNEVENLKKVCNEVFGSVNFVGQIVVKSNPRGSQSESQLAGLHEYIIVFSKNIQQSAIIGHQLSEEMESEYKYSENGRAYRLLGLRQRGGFWRRSERPNLYFPIFANPTNGNVSLIQNSEYTESVLPIQPSTGDDGSWRWSKEKIKTSIDELIAKPVRRNGEDVWDIFQKDFLDRGAERRTKAKSLWEEKEINYQNGTIEVKELLVSGAFDYAKPVYLVKRCIEMLDTSDNPIILDFFSGSSTTAHAVMQLNAEDGGKRKFIMVQLPVICTNDSEAYKAGFKNICDIGKERIRRAGKKIKEDNKDKEGIENLDTGFRVLILDSSNMKDVYYTPVGYAQMSFDLEGFMDNIKPDRSDEDLLFQVMLDLGIPLSAKIKQDGNTFNVDDNYLIACFGKVDTTLITEIAKKKPYYAVFRDSSFLNDSAMVNFEQVFSTYSPSTIRRVL</sequence>
<dbReference type="InterPro" id="IPR029063">
    <property type="entry name" value="SAM-dependent_MTases_sf"/>
</dbReference>
<evidence type="ECO:0000313" key="8">
    <source>
        <dbReference type="Proteomes" id="UP000430670"/>
    </source>
</evidence>
<evidence type="ECO:0000256" key="5">
    <source>
        <dbReference type="ARBA" id="ARBA00022747"/>
    </source>
</evidence>
<dbReference type="RefSeq" id="WP_155477595.1">
    <property type="nucleotide sequence ID" value="NZ_WNKU01000027.1"/>
</dbReference>
<name>A0A6I3SNE4_HELMO</name>
<reference evidence="7 8" key="1">
    <citation type="submission" date="2019-11" db="EMBL/GenBank/DDBJ databases">
        <title>Whole-genome sequence of a the green, strictly anaerobic photosynthetic bacterium Heliobacillus mobilis DSM 6151.</title>
        <authorList>
            <person name="Kyndt J.A."/>
            <person name="Meyer T.E."/>
        </authorList>
    </citation>
    <scope>NUCLEOTIDE SEQUENCE [LARGE SCALE GENOMIC DNA]</scope>
    <source>
        <strain evidence="7 8">DSM 6151</strain>
    </source>
</reference>
<feature type="domain" description="DNA methylase N-4/N-6" evidence="6">
    <location>
        <begin position="121"/>
        <end position="464"/>
    </location>
</feature>
<accession>A0A6I3SNE4</accession>
<gene>
    <name evidence="7" type="ORF">GJ688_16305</name>
</gene>
<dbReference type="Gene3D" id="3.40.50.150">
    <property type="entry name" value="Vaccinia Virus protein VP39"/>
    <property type="match status" value="1"/>
</dbReference>
<keyword evidence="5" id="KW-0680">Restriction system</keyword>
<dbReference type="GO" id="GO:0003677">
    <property type="term" value="F:DNA binding"/>
    <property type="evidence" value="ECO:0007669"/>
    <property type="project" value="InterPro"/>
</dbReference>
<keyword evidence="8" id="KW-1185">Reference proteome</keyword>
<dbReference type="OrthoDB" id="9800801at2"/>
<keyword evidence="4" id="KW-0949">S-adenosyl-L-methionine</keyword>
<dbReference type="Proteomes" id="UP000430670">
    <property type="component" value="Unassembled WGS sequence"/>
</dbReference>
<evidence type="ECO:0000256" key="1">
    <source>
        <dbReference type="ARBA" id="ARBA00006594"/>
    </source>
</evidence>
<dbReference type="EMBL" id="WNKU01000027">
    <property type="protein sequence ID" value="MTV50508.1"/>
    <property type="molecule type" value="Genomic_DNA"/>
</dbReference>
<evidence type="ECO:0000256" key="3">
    <source>
        <dbReference type="ARBA" id="ARBA00022679"/>
    </source>
</evidence>
<organism evidence="7 8">
    <name type="scientific">Heliobacterium mobile</name>
    <name type="common">Heliobacillus mobilis</name>
    <dbReference type="NCBI Taxonomy" id="28064"/>
    <lineage>
        <taxon>Bacteria</taxon>
        <taxon>Bacillati</taxon>
        <taxon>Bacillota</taxon>
        <taxon>Clostridia</taxon>
        <taxon>Eubacteriales</taxon>
        <taxon>Heliobacteriaceae</taxon>
        <taxon>Heliobacterium</taxon>
    </lineage>
</organism>
<comment type="caution">
    <text evidence="7">The sequence shown here is derived from an EMBL/GenBank/DDBJ whole genome shotgun (WGS) entry which is preliminary data.</text>
</comment>
<keyword evidence="3 7" id="KW-0808">Transferase</keyword>
<dbReference type="InterPro" id="IPR002295">
    <property type="entry name" value="N4/N6-MTase_EcoPI_Mod-like"/>
</dbReference>
<evidence type="ECO:0000259" key="6">
    <source>
        <dbReference type="Pfam" id="PF01555"/>
    </source>
</evidence>
<comment type="similarity">
    <text evidence="1">Belongs to the N(4)/N(6)-methyltransferase family.</text>
</comment>
<protein>
    <submittedName>
        <fullName evidence="7">Site-specific DNA-methyltransferase</fullName>
    </submittedName>
</protein>